<organism evidence="1">
    <name type="scientific">freshwater metagenome</name>
    <dbReference type="NCBI Taxonomy" id="449393"/>
    <lineage>
        <taxon>unclassified sequences</taxon>
        <taxon>metagenomes</taxon>
        <taxon>ecological metagenomes</taxon>
    </lineage>
</organism>
<name>A0A6J6SBR4_9ZZZZ</name>
<gene>
    <name evidence="1" type="ORF">UFOPK2602_02392</name>
</gene>
<proteinExistence type="predicted"/>
<protein>
    <submittedName>
        <fullName evidence="1">Unannotated protein</fullName>
    </submittedName>
</protein>
<sequence>MRWRWSSTFASSNVVPTGAVTSGEAVMNSVTERPMSAPEQKRVSRFVRIPARRRSPSVIGTPETL</sequence>
<accession>A0A6J6SBR4</accession>
<dbReference type="EMBL" id="CAEZXX010000252">
    <property type="protein sequence ID" value="CAB4731995.1"/>
    <property type="molecule type" value="Genomic_DNA"/>
</dbReference>
<evidence type="ECO:0000313" key="1">
    <source>
        <dbReference type="EMBL" id="CAB4731995.1"/>
    </source>
</evidence>
<reference evidence="1" key="1">
    <citation type="submission" date="2020-05" db="EMBL/GenBank/DDBJ databases">
        <authorList>
            <person name="Chiriac C."/>
            <person name="Salcher M."/>
            <person name="Ghai R."/>
            <person name="Kavagutti S V."/>
        </authorList>
    </citation>
    <scope>NUCLEOTIDE SEQUENCE</scope>
</reference>
<dbReference type="AlphaFoldDB" id="A0A6J6SBR4"/>